<dbReference type="CDD" id="cd03568">
    <property type="entry name" value="VHS_STAM"/>
    <property type="match status" value="1"/>
</dbReference>
<evidence type="ECO:0000313" key="10">
    <source>
        <dbReference type="EMBL" id="MBY04448.1"/>
    </source>
</evidence>
<dbReference type="FunFam" id="2.30.30.40:FF:000072">
    <property type="entry name" value="Unconventional Myosin IB"/>
    <property type="match status" value="1"/>
</dbReference>
<dbReference type="PANTHER" id="PTHR45929:SF3">
    <property type="entry name" value="JAK PATHWAY SIGNAL TRANSDUCTION ADAPTOR MOLECULE"/>
    <property type="match status" value="1"/>
</dbReference>
<sequence length="455" mass="49425">MPFLGTSSQFQQDVDKATSERNTSEDWALILDICDRVGTQPGGPKDCLQCIMRRMNHTIPQVALQALVLLDACVKNCGKIFHLEVCSREFETECKKLLSKGHPKVVEKMKGLLKKWAEEDFCNDPQLNLIPSLYSKLKGDGLDFGGASPEKQPQKHIEESKAIMKEQEDLARAIELSLQDSSATSPKGSLYPSAICQSSAATSAQPPNNAQTRKVRALYDFEAAEDNELTFRAGEIVIVLDDSDSNWWKGSNHRGEGLFPANFVTADEPGPVKEKKSVQFKEEVKVQTVVEAEVNESKMDETLQLLHDADPTGVCPDDPQLCSLEEQCHLMGPLIEQELECIDRRHAALATLGRQLADAFALYHSLVRVPPVQQGYLPQVGPDGVIRQFGVPSGQFGPSSVGDCGESIQPDACGVFPSVANNSGSVVHTSEGPVGTAGVQVAGAPSLPFGFPQLL</sequence>
<evidence type="ECO:0000256" key="5">
    <source>
        <dbReference type="ARBA" id="ARBA00022753"/>
    </source>
</evidence>
<dbReference type="SUPFAM" id="SSF48464">
    <property type="entry name" value="ENTH/VHS domain"/>
    <property type="match status" value="1"/>
</dbReference>
<dbReference type="AlphaFoldDB" id="A0A2R5L4M8"/>
<reference evidence="10" key="1">
    <citation type="submission" date="2018-03" db="EMBL/GenBank/DDBJ databases">
        <title>The relapsing fever spirochete Borrelia turicatae persists in the highly oxidative environment of its soft-bodied tick vector.</title>
        <authorList>
            <person name="Bourret T.J."/>
            <person name="Boyle W.K."/>
            <person name="Valenzuela J.G."/>
            <person name="Oliveira F."/>
            <person name="Lopez J.E."/>
        </authorList>
    </citation>
    <scope>NUCLEOTIDE SEQUENCE</scope>
    <source>
        <strain evidence="10">Kansas strain/isolate</strain>
        <tissue evidence="10">Salivary glands</tissue>
    </source>
</reference>
<accession>A0A2R5L4M8</accession>
<proteinExistence type="inferred from homology"/>
<dbReference type="CDD" id="cd11820">
    <property type="entry name" value="SH3_STAM"/>
    <property type="match status" value="1"/>
</dbReference>
<dbReference type="Pfam" id="PF00790">
    <property type="entry name" value="VHS"/>
    <property type="match status" value="1"/>
</dbReference>
<evidence type="ECO:0000256" key="4">
    <source>
        <dbReference type="ARBA" id="ARBA00022448"/>
    </source>
</evidence>
<keyword evidence="3 7" id="KW-0728">SH3 domain</keyword>
<dbReference type="CDD" id="cd21388">
    <property type="entry name" value="GAT_STAM"/>
    <property type="match status" value="1"/>
</dbReference>
<dbReference type="InterPro" id="IPR001452">
    <property type="entry name" value="SH3_domain"/>
</dbReference>
<evidence type="ECO:0000259" key="8">
    <source>
        <dbReference type="PROSITE" id="PS50002"/>
    </source>
</evidence>
<dbReference type="Pfam" id="PF00018">
    <property type="entry name" value="SH3_1"/>
    <property type="match status" value="1"/>
</dbReference>
<dbReference type="GO" id="GO:0043130">
    <property type="term" value="F:ubiquitin binding"/>
    <property type="evidence" value="ECO:0007669"/>
    <property type="project" value="InterPro"/>
</dbReference>
<dbReference type="EMBL" id="GGLE01000322">
    <property type="protein sequence ID" value="MBY04448.1"/>
    <property type="molecule type" value="Transcribed_RNA"/>
</dbReference>
<dbReference type="SMART" id="SM00326">
    <property type="entry name" value="SH3"/>
    <property type="match status" value="1"/>
</dbReference>
<feature type="domain" description="SH3" evidence="8">
    <location>
        <begin position="210"/>
        <end position="269"/>
    </location>
</feature>
<name>A0A2R5L4M8_9ACAR</name>
<dbReference type="GO" id="GO:0043328">
    <property type="term" value="P:protein transport to vacuole involved in ubiquitin-dependent protein catabolic process via the multivesicular body sorting pathway"/>
    <property type="evidence" value="ECO:0007669"/>
    <property type="project" value="TreeGrafter"/>
</dbReference>
<dbReference type="PROSITE" id="PS50002">
    <property type="entry name" value="SH3"/>
    <property type="match status" value="1"/>
</dbReference>
<dbReference type="Gene3D" id="1.20.5.1940">
    <property type="match status" value="1"/>
</dbReference>
<dbReference type="PANTHER" id="PTHR45929">
    <property type="entry name" value="JAK PATHWAY SIGNAL TRANSDUCTION ADAPTOR MOLECULE"/>
    <property type="match status" value="1"/>
</dbReference>
<comment type="similarity">
    <text evidence="2">Belongs to the STAM family.</text>
</comment>
<dbReference type="InterPro" id="IPR050670">
    <property type="entry name" value="STAM"/>
</dbReference>
<dbReference type="PROSITE" id="PS50330">
    <property type="entry name" value="UIM"/>
    <property type="match status" value="1"/>
</dbReference>
<feature type="domain" description="VHS" evidence="9">
    <location>
        <begin position="17"/>
        <end position="145"/>
    </location>
</feature>
<evidence type="ECO:0000256" key="3">
    <source>
        <dbReference type="ARBA" id="ARBA00022443"/>
    </source>
</evidence>
<evidence type="ECO:0000259" key="9">
    <source>
        <dbReference type="PROSITE" id="PS50179"/>
    </source>
</evidence>
<evidence type="ECO:0000256" key="2">
    <source>
        <dbReference type="ARBA" id="ARBA00009666"/>
    </source>
</evidence>
<dbReference type="InterPro" id="IPR008942">
    <property type="entry name" value="ENTH_VHS"/>
</dbReference>
<dbReference type="KEGG" id="oti:135376470"/>
<dbReference type="RefSeq" id="XP_064465052.1">
    <property type="nucleotide sequence ID" value="XM_064608982.1"/>
</dbReference>
<dbReference type="PROSITE" id="PS50179">
    <property type="entry name" value="VHS"/>
    <property type="match status" value="1"/>
</dbReference>
<dbReference type="PRINTS" id="PR00452">
    <property type="entry name" value="SH3DOMAIN"/>
</dbReference>
<dbReference type="GeneID" id="135376470"/>
<dbReference type="CTD" id="8027"/>
<protein>
    <submittedName>
        <fullName evidence="10">Putative signal transducing adaptor protein stam/stam2</fullName>
    </submittedName>
</protein>
<evidence type="ECO:0000256" key="1">
    <source>
        <dbReference type="ARBA" id="ARBA00004177"/>
    </source>
</evidence>
<dbReference type="GO" id="GO:0035091">
    <property type="term" value="F:phosphatidylinositol binding"/>
    <property type="evidence" value="ECO:0007669"/>
    <property type="project" value="InterPro"/>
</dbReference>
<evidence type="ECO:0000256" key="6">
    <source>
        <dbReference type="ARBA" id="ARBA00022927"/>
    </source>
</evidence>
<keyword evidence="4" id="KW-0813">Transport</keyword>
<organism evidence="10">
    <name type="scientific">Ornithodoros turicata</name>
    <dbReference type="NCBI Taxonomy" id="34597"/>
    <lineage>
        <taxon>Eukaryota</taxon>
        <taxon>Metazoa</taxon>
        <taxon>Ecdysozoa</taxon>
        <taxon>Arthropoda</taxon>
        <taxon>Chelicerata</taxon>
        <taxon>Arachnida</taxon>
        <taxon>Acari</taxon>
        <taxon>Parasitiformes</taxon>
        <taxon>Ixodida</taxon>
        <taxon>Ixodoidea</taxon>
        <taxon>Argasidae</taxon>
        <taxon>Ornithodorinae</taxon>
        <taxon>Ornithodoros</taxon>
    </lineage>
</organism>
<dbReference type="Gene3D" id="1.25.40.90">
    <property type="match status" value="1"/>
</dbReference>
<dbReference type="Gene3D" id="2.30.30.40">
    <property type="entry name" value="SH3 Domains"/>
    <property type="match status" value="1"/>
</dbReference>
<dbReference type="InterPro" id="IPR036028">
    <property type="entry name" value="SH3-like_dom_sf"/>
</dbReference>
<keyword evidence="5" id="KW-0967">Endosome</keyword>
<dbReference type="GO" id="GO:0033565">
    <property type="term" value="C:ESCRT-0 complex"/>
    <property type="evidence" value="ECO:0007669"/>
    <property type="project" value="UniProtKB-ARBA"/>
</dbReference>
<dbReference type="SMART" id="SM00288">
    <property type="entry name" value="VHS"/>
    <property type="match status" value="1"/>
</dbReference>
<evidence type="ECO:0000256" key="7">
    <source>
        <dbReference type="PROSITE-ProRule" id="PRU00192"/>
    </source>
</evidence>
<dbReference type="SUPFAM" id="SSF50044">
    <property type="entry name" value="SH3-domain"/>
    <property type="match status" value="1"/>
</dbReference>
<comment type="subcellular location">
    <subcellularLocation>
        <location evidence="1">Endosome</location>
    </subcellularLocation>
</comment>
<keyword evidence="6" id="KW-0653">Protein transport</keyword>
<dbReference type="FunFam" id="1.25.40.90:FF:000009">
    <property type="entry name" value="Putative signal transducing adapter molecule 1"/>
    <property type="match status" value="1"/>
</dbReference>
<dbReference type="InterPro" id="IPR002014">
    <property type="entry name" value="VHS_dom"/>
</dbReference>
<dbReference type="InterPro" id="IPR003903">
    <property type="entry name" value="UIM_dom"/>
</dbReference>